<dbReference type="PANTHER" id="PTHR34504:SF4">
    <property type="entry name" value="ANTITOXIN HICB"/>
    <property type="match status" value="1"/>
</dbReference>
<dbReference type="Gene3D" id="1.10.260.40">
    <property type="entry name" value="lambda repressor-like DNA-binding domains"/>
    <property type="match status" value="1"/>
</dbReference>
<dbReference type="InterPro" id="IPR001387">
    <property type="entry name" value="Cro/C1-type_HTH"/>
</dbReference>
<accession>A0A1Y2S667</accession>
<dbReference type="Pfam" id="PF15919">
    <property type="entry name" value="HicB_lk_antitox"/>
    <property type="match status" value="1"/>
</dbReference>
<dbReference type="RefSeq" id="WP_086114299.1">
    <property type="nucleotide sequence ID" value="NZ_CAWNHF010000004.1"/>
</dbReference>
<dbReference type="PANTHER" id="PTHR34504">
    <property type="entry name" value="ANTITOXIN HICB"/>
    <property type="match status" value="1"/>
</dbReference>
<sequence>MRYPVILEPVAEGGYFVSFPDIPEALTQGDTREEALEMALDALITSFEFYFEDNEKIPLPHPVGQDDDYVDVPLSVASKVLMLNAFVDSKLTQIELANRMGVKKQEVTRIFDLHHSTKIDTVAKAATAIGHQLTLSIE</sequence>
<dbReference type="EMBL" id="MUBK01000101">
    <property type="protein sequence ID" value="OTA14127.1"/>
    <property type="molecule type" value="Genomic_DNA"/>
</dbReference>
<dbReference type="CDD" id="cd00093">
    <property type="entry name" value="HTH_XRE"/>
    <property type="match status" value="1"/>
</dbReference>
<dbReference type="OrthoDB" id="5772151at2"/>
<dbReference type="SUPFAM" id="SSF143100">
    <property type="entry name" value="TTHA1013/TTHA0281-like"/>
    <property type="match status" value="1"/>
</dbReference>
<dbReference type="Gene3D" id="3.30.160.250">
    <property type="match status" value="1"/>
</dbReference>
<dbReference type="SUPFAM" id="SSF47413">
    <property type="entry name" value="lambda repressor-like DNA-binding domains"/>
    <property type="match status" value="1"/>
</dbReference>
<reference evidence="2 3" key="1">
    <citation type="submission" date="2017-01" db="EMBL/GenBank/DDBJ databases">
        <title>Deconstructing symbiosis and pathogenesis requirements using a combined genomic-metabolomic approach.</title>
        <authorList>
            <person name="Tobias N.J."/>
            <person name="Wolff H."/>
            <person name="Djahanschiri B."/>
            <person name="Ebersberger I."/>
            <person name="Bode H.B."/>
        </authorList>
    </citation>
    <scope>NUCLEOTIDE SEQUENCE [LARGE SCALE GENOMIC DNA]</scope>
    <source>
        <strain evidence="2 3">DSM 4764</strain>
    </source>
</reference>
<dbReference type="Proteomes" id="UP000194204">
    <property type="component" value="Unassembled WGS sequence"/>
</dbReference>
<dbReference type="InterPro" id="IPR031807">
    <property type="entry name" value="HicB-like"/>
</dbReference>
<dbReference type="InterPro" id="IPR010982">
    <property type="entry name" value="Lambda_DNA-bd_dom_sf"/>
</dbReference>
<evidence type="ECO:0000313" key="2">
    <source>
        <dbReference type="EMBL" id="OTA14127.1"/>
    </source>
</evidence>
<dbReference type="InterPro" id="IPR051404">
    <property type="entry name" value="TA_system_antitoxin"/>
</dbReference>
<dbReference type="GO" id="GO:0003677">
    <property type="term" value="F:DNA binding"/>
    <property type="evidence" value="ECO:0007669"/>
    <property type="project" value="InterPro"/>
</dbReference>
<name>A0A1Y2S667_9GAMM</name>
<comment type="caution">
    <text evidence="2">The sequence shown here is derived from an EMBL/GenBank/DDBJ whole genome shotgun (WGS) entry which is preliminary data.</text>
</comment>
<dbReference type="AlphaFoldDB" id="A0A1Y2S667"/>
<keyword evidence="3" id="KW-1185">Reference proteome</keyword>
<evidence type="ECO:0000313" key="3">
    <source>
        <dbReference type="Proteomes" id="UP000194204"/>
    </source>
</evidence>
<dbReference type="InterPro" id="IPR035069">
    <property type="entry name" value="TTHA1013/TTHA0281-like"/>
</dbReference>
<proteinExistence type="predicted"/>
<protein>
    <submittedName>
        <fullName evidence="2">Antitoxin</fullName>
    </submittedName>
</protein>
<feature type="domain" description="HTH cro/C1-type" evidence="1">
    <location>
        <begin position="90"/>
        <end position="136"/>
    </location>
</feature>
<organism evidence="2 3">
    <name type="scientific">Xenorhabdus beddingii</name>
    <dbReference type="NCBI Taxonomy" id="40578"/>
    <lineage>
        <taxon>Bacteria</taxon>
        <taxon>Pseudomonadati</taxon>
        <taxon>Pseudomonadota</taxon>
        <taxon>Gammaproteobacteria</taxon>
        <taxon>Enterobacterales</taxon>
        <taxon>Morganellaceae</taxon>
        <taxon>Xenorhabdus</taxon>
    </lineage>
</organism>
<evidence type="ECO:0000259" key="1">
    <source>
        <dbReference type="PROSITE" id="PS50943"/>
    </source>
</evidence>
<dbReference type="PROSITE" id="PS50943">
    <property type="entry name" value="HTH_CROC1"/>
    <property type="match status" value="1"/>
</dbReference>
<gene>
    <name evidence="2" type="ORF">Xbed_03732</name>
</gene>